<protein>
    <recommendedName>
        <fullName evidence="2 10">Cell division ATP-binding protein FtsE</fullName>
    </recommendedName>
</protein>
<comment type="subcellular location">
    <subcellularLocation>
        <location evidence="10">Cell membrane</location>
        <topology evidence="10">Peripheral membrane protein</topology>
        <orientation evidence="10">Cytoplasmic side</orientation>
    </subcellularLocation>
</comment>
<dbReference type="InterPro" id="IPR017871">
    <property type="entry name" value="ABC_transporter-like_CS"/>
</dbReference>
<dbReference type="NCBIfam" id="TIGR02673">
    <property type="entry name" value="FtsE"/>
    <property type="match status" value="1"/>
</dbReference>
<dbReference type="InterPro" id="IPR027417">
    <property type="entry name" value="P-loop_NTPase"/>
</dbReference>
<dbReference type="SMART" id="SM00382">
    <property type="entry name" value="AAA"/>
    <property type="match status" value="1"/>
</dbReference>
<evidence type="ECO:0000256" key="4">
    <source>
        <dbReference type="ARBA" id="ARBA00022475"/>
    </source>
</evidence>
<gene>
    <name evidence="10" type="primary">ftsE</name>
    <name evidence="12" type="ORF">A2373_02215</name>
</gene>
<evidence type="ECO:0000256" key="6">
    <source>
        <dbReference type="ARBA" id="ARBA00022741"/>
    </source>
</evidence>
<dbReference type="Gene3D" id="3.40.50.300">
    <property type="entry name" value="P-loop containing nucleotide triphosphate hydrolases"/>
    <property type="match status" value="1"/>
</dbReference>
<dbReference type="GO" id="GO:0016887">
    <property type="term" value="F:ATP hydrolysis activity"/>
    <property type="evidence" value="ECO:0007669"/>
    <property type="project" value="InterPro"/>
</dbReference>
<keyword evidence="6 10" id="KW-0547">Nucleotide-binding</keyword>
<evidence type="ECO:0000256" key="2">
    <source>
        <dbReference type="ARBA" id="ARBA00020019"/>
    </source>
</evidence>
<dbReference type="PANTHER" id="PTHR24220:SF470">
    <property type="entry name" value="CELL DIVISION ATP-BINDING PROTEIN FTSE"/>
    <property type="match status" value="1"/>
</dbReference>
<dbReference type="InterPro" id="IPR015854">
    <property type="entry name" value="ABC_transpr_LolD-like"/>
</dbReference>
<keyword evidence="5 10" id="KW-0132">Cell division</keyword>
<dbReference type="GO" id="GO:0005524">
    <property type="term" value="F:ATP binding"/>
    <property type="evidence" value="ECO:0007669"/>
    <property type="project" value="UniProtKB-UniRule"/>
</dbReference>
<comment type="similarity">
    <text evidence="1 10">Belongs to the ABC transporter superfamily.</text>
</comment>
<comment type="subunit">
    <text evidence="10">Homodimer. Forms a membrane-associated complex with FtsX.</text>
</comment>
<evidence type="ECO:0000256" key="5">
    <source>
        <dbReference type="ARBA" id="ARBA00022618"/>
    </source>
</evidence>
<evidence type="ECO:0000256" key="1">
    <source>
        <dbReference type="ARBA" id="ARBA00005417"/>
    </source>
</evidence>
<evidence type="ECO:0000259" key="11">
    <source>
        <dbReference type="PROSITE" id="PS50893"/>
    </source>
</evidence>
<evidence type="ECO:0000256" key="9">
    <source>
        <dbReference type="ARBA" id="ARBA00023306"/>
    </source>
</evidence>
<keyword evidence="3" id="KW-0813">Transport</keyword>
<keyword evidence="9 10" id="KW-0131">Cell cycle</keyword>
<dbReference type="Proteomes" id="UP000176300">
    <property type="component" value="Unassembled WGS sequence"/>
</dbReference>
<dbReference type="GO" id="GO:0022857">
    <property type="term" value="F:transmembrane transporter activity"/>
    <property type="evidence" value="ECO:0007669"/>
    <property type="project" value="TreeGrafter"/>
</dbReference>
<dbReference type="PANTHER" id="PTHR24220">
    <property type="entry name" value="IMPORT ATP-BINDING PROTEIN"/>
    <property type="match status" value="1"/>
</dbReference>
<evidence type="ECO:0000256" key="8">
    <source>
        <dbReference type="ARBA" id="ARBA00023136"/>
    </source>
</evidence>
<evidence type="ECO:0000256" key="10">
    <source>
        <dbReference type="RuleBase" id="RU365094"/>
    </source>
</evidence>
<keyword evidence="7 10" id="KW-0067">ATP-binding</keyword>
<dbReference type="Pfam" id="PF00005">
    <property type="entry name" value="ABC_tran"/>
    <property type="match status" value="1"/>
</dbReference>
<dbReference type="InterPro" id="IPR003439">
    <property type="entry name" value="ABC_transporter-like_ATP-bd"/>
</dbReference>
<feature type="domain" description="ABC transporter" evidence="11">
    <location>
        <begin position="4"/>
        <end position="228"/>
    </location>
</feature>
<comment type="caution">
    <text evidence="12">The sequence shown here is derived from an EMBL/GenBank/DDBJ whole genome shotgun (WGS) entry which is preliminary data.</text>
</comment>
<dbReference type="CDD" id="cd03255">
    <property type="entry name" value="ABC_MJ0796_LolCDE_FtsE"/>
    <property type="match status" value="1"/>
</dbReference>
<dbReference type="PROSITE" id="PS00211">
    <property type="entry name" value="ABC_TRANSPORTER_1"/>
    <property type="match status" value="1"/>
</dbReference>
<dbReference type="EMBL" id="MFQS01000035">
    <property type="protein sequence ID" value="OGH82663.1"/>
    <property type="molecule type" value="Genomic_DNA"/>
</dbReference>
<dbReference type="InterPro" id="IPR005286">
    <property type="entry name" value="Cell_div_FtsE"/>
</dbReference>
<keyword evidence="8 10" id="KW-0472">Membrane</keyword>
<dbReference type="GO" id="GO:0005886">
    <property type="term" value="C:plasma membrane"/>
    <property type="evidence" value="ECO:0007669"/>
    <property type="project" value="UniProtKB-SubCell"/>
</dbReference>
<dbReference type="FunFam" id="3.40.50.300:FF:000056">
    <property type="entry name" value="Cell division ATP-binding protein FtsE"/>
    <property type="match status" value="1"/>
</dbReference>
<evidence type="ECO:0000313" key="12">
    <source>
        <dbReference type="EMBL" id="OGH82663.1"/>
    </source>
</evidence>
<dbReference type="PROSITE" id="PS50893">
    <property type="entry name" value="ABC_TRANSPORTER_2"/>
    <property type="match status" value="1"/>
</dbReference>
<sequence>MVMINLEGVTKRYNKQSTALEDIHLNVEPGEFVSIVGQSGSGKTTLVKLIIAEERATSGKVSIGDWDITRIPYRHVPLLRRQIGVIFQDFKLLDKKTIYENVAFALQVSGESGARIRTVIPRLLEIVGLPHKKNSYPHELSGGEQQRVAIARALVHRPKILVADEPTGNLDSINTQEIIEILKKINEFGTTVVLVTHNREVVNQMKRRVVTLDKGRLISDVKEGKYRL</sequence>
<evidence type="ECO:0000256" key="7">
    <source>
        <dbReference type="ARBA" id="ARBA00022840"/>
    </source>
</evidence>
<dbReference type="SUPFAM" id="SSF52540">
    <property type="entry name" value="P-loop containing nucleoside triphosphate hydrolases"/>
    <property type="match status" value="1"/>
</dbReference>
<evidence type="ECO:0000256" key="3">
    <source>
        <dbReference type="ARBA" id="ARBA00022448"/>
    </source>
</evidence>
<organism evidence="12 13">
    <name type="scientific">Candidatus Magasanikbacteria bacterium RIFOXYB1_FULL_40_15</name>
    <dbReference type="NCBI Taxonomy" id="1798697"/>
    <lineage>
        <taxon>Bacteria</taxon>
        <taxon>Candidatus Magasanikiibacteriota</taxon>
    </lineage>
</organism>
<keyword evidence="4 10" id="KW-1003">Cell membrane</keyword>
<dbReference type="GO" id="GO:0051301">
    <property type="term" value="P:cell division"/>
    <property type="evidence" value="ECO:0007669"/>
    <property type="project" value="UniProtKB-UniRule"/>
</dbReference>
<evidence type="ECO:0000313" key="13">
    <source>
        <dbReference type="Proteomes" id="UP000176300"/>
    </source>
</evidence>
<dbReference type="InterPro" id="IPR017911">
    <property type="entry name" value="MacB-like_ATP-bd"/>
</dbReference>
<proteinExistence type="inferred from homology"/>
<accession>A0A1F6NFZ8</accession>
<comment type="function">
    <text evidence="10">Part of the ABC transporter FtsEX involved in cellular division.</text>
</comment>
<dbReference type="InterPro" id="IPR003593">
    <property type="entry name" value="AAA+_ATPase"/>
</dbReference>
<dbReference type="STRING" id="1798697.A2373_02215"/>
<dbReference type="AlphaFoldDB" id="A0A1F6NFZ8"/>
<name>A0A1F6NFZ8_9BACT</name>
<reference evidence="12 13" key="1">
    <citation type="journal article" date="2016" name="Nat. Commun.">
        <title>Thousands of microbial genomes shed light on interconnected biogeochemical processes in an aquifer system.</title>
        <authorList>
            <person name="Anantharaman K."/>
            <person name="Brown C.T."/>
            <person name="Hug L.A."/>
            <person name="Sharon I."/>
            <person name="Castelle C.J."/>
            <person name="Probst A.J."/>
            <person name="Thomas B.C."/>
            <person name="Singh A."/>
            <person name="Wilkins M.J."/>
            <person name="Karaoz U."/>
            <person name="Brodie E.L."/>
            <person name="Williams K.H."/>
            <person name="Hubbard S.S."/>
            <person name="Banfield J.F."/>
        </authorList>
    </citation>
    <scope>NUCLEOTIDE SEQUENCE [LARGE SCALE GENOMIC DNA]</scope>
</reference>